<feature type="region of interest" description="Disordered" evidence="1">
    <location>
        <begin position="21"/>
        <end position="40"/>
    </location>
</feature>
<protein>
    <recommendedName>
        <fullName evidence="4">Transposase</fullName>
    </recommendedName>
</protein>
<feature type="non-terminal residue" evidence="2">
    <location>
        <position position="1"/>
    </location>
</feature>
<sequence length="319" mass="36084">MLNYKANMALKNWKSRLRKNNYDEYETNEERKRKRPKGVKKEDWIEFVDRLSNPEEQAKCEKGKAARSKMHSPHITGRLVASGKKEILEKCRPKGSVKRSGIFLACHTKEDDTYPEEMKERMERMSRAIQKDPMLMDKDLDNDAVAVEYGADGNGHVRGYNGHLNKTNIRVLTPLRRVIEQERVKQVMFNDVRESLEVEANECRATSPKADNISTFSIVLSGFFSTIALAASNIFHARSRSRSESSSSASGRRCSPPPLESSSGNSYMLKDMFGANVAYGTVQLNTTAPEGFYSVIIDEVICEEAYLYVESRTLGDVST</sequence>
<dbReference type="EMBL" id="JACGCM010001747">
    <property type="protein sequence ID" value="KAF6150276.1"/>
    <property type="molecule type" value="Genomic_DNA"/>
</dbReference>
<accession>A0A7J7M5X7</accession>
<comment type="caution">
    <text evidence="2">The sequence shown here is derived from an EMBL/GenBank/DDBJ whole genome shotgun (WGS) entry which is preliminary data.</text>
</comment>
<dbReference type="AlphaFoldDB" id="A0A7J7M5X7"/>
<feature type="region of interest" description="Disordered" evidence="1">
    <location>
        <begin position="241"/>
        <end position="263"/>
    </location>
</feature>
<reference evidence="2 3" key="1">
    <citation type="journal article" date="2020" name="IScience">
        <title>Genome Sequencing of the Endangered Kingdonia uniflora (Circaeasteraceae, Ranunculales) Reveals Potential Mechanisms of Evolutionary Specialization.</title>
        <authorList>
            <person name="Sun Y."/>
            <person name="Deng T."/>
            <person name="Zhang A."/>
            <person name="Moore M.J."/>
            <person name="Landis J.B."/>
            <person name="Lin N."/>
            <person name="Zhang H."/>
            <person name="Zhang X."/>
            <person name="Huang J."/>
            <person name="Zhang X."/>
            <person name="Sun H."/>
            <person name="Wang H."/>
        </authorList>
    </citation>
    <scope>NUCLEOTIDE SEQUENCE [LARGE SCALE GENOMIC DNA]</scope>
    <source>
        <strain evidence="2">TB1705</strain>
        <tissue evidence="2">Leaf</tissue>
    </source>
</reference>
<evidence type="ECO:0000256" key="1">
    <source>
        <dbReference type="SAM" id="MobiDB-lite"/>
    </source>
</evidence>
<dbReference type="Pfam" id="PF03004">
    <property type="entry name" value="Transposase_24"/>
    <property type="match status" value="1"/>
</dbReference>
<dbReference type="InterPro" id="IPR004252">
    <property type="entry name" value="Probable_transposase_24"/>
</dbReference>
<evidence type="ECO:0000313" key="2">
    <source>
        <dbReference type="EMBL" id="KAF6150276.1"/>
    </source>
</evidence>
<keyword evidence="3" id="KW-1185">Reference proteome</keyword>
<evidence type="ECO:0008006" key="4">
    <source>
        <dbReference type="Google" id="ProtNLM"/>
    </source>
</evidence>
<gene>
    <name evidence="2" type="ORF">GIB67_033975</name>
</gene>
<organism evidence="2 3">
    <name type="scientific">Kingdonia uniflora</name>
    <dbReference type="NCBI Taxonomy" id="39325"/>
    <lineage>
        <taxon>Eukaryota</taxon>
        <taxon>Viridiplantae</taxon>
        <taxon>Streptophyta</taxon>
        <taxon>Embryophyta</taxon>
        <taxon>Tracheophyta</taxon>
        <taxon>Spermatophyta</taxon>
        <taxon>Magnoliopsida</taxon>
        <taxon>Ranunculales</taxon>
        <taxon>Circaeasteraceae</taxon>
        <taxon>Kingdonia</taxon>
    </lineage>
</organism>
<feature type="compositionally biased region" description="Low complexity" evidence="1">
    <location>
        <begin position="244"/>
        <end position="254"/>
    </location>
</feature>
<evidence type="ECO:0000313" key="3">
    <source>
        <dbReference type="Proteomes" id="UP000541444"/>
    </source>
</evidence>
<name>A0A7J7M5X7_9MAGN</name>
<proteinExistence type="predicted"/>
<dbReference type="Proteomes" id="UP000541444">
    <property type="component" value="Unassembled WGS sequence"/>
</dbReference>